<gene>
    <name evidence="1" type="ORF">ISN45_Aa01g013050</name>
</gene>
<dbReference type="EMBL" id="JAEFBK010000006">
    <property type="protein sequence ID" value="KAG7592413.1"/>
    <property type="molecule type" value="Genomic_DNA"/>
</dbReference>
<sequence length="421" mass="47830">MGIVAFNWTEGNNNQLTLLMNRDNWENRVISGASWSRNGQILSGRCKANNGTWFGITKRGRVAFLVNTSLLLDRVKANSGSELYPVHFLEGNMSPDQFANELRLHEKQSNERHVYSLIVADMTSSSMVHILKPLDTKSDVIIETVPFGVHTLSSYEGLDSTESSRDLRLRGLFSQMIVDLGNIEKSQMEGIAGRFMYDAAGGRDAVFLQTRDDHPSGNLGSQRFGTTSTTALVVKRTKEVMLFERYMEENGAWTKNHFAFNIHTREPLAWSDADGLSCKRCGVVWFGHKEGRVVFLFNSHEHSTIDPNLLPSFLKCEKTPRRFVEDFTQEEVEKFGPNLKLLVADDILLRGKFEAICNQHEELPPIQNLVEYLLRDTPFYFIPISDGGRGTVRIFGIDIEANRQQALFYERHLNDKGEWEG</sequence>
<name>A0A8T2C3D4_9BRAS</name>
<evidence type="ECO:0000313" key="1">
    <source>
        <dbReference type="EMBL" id="KAG7592413.1"/>
    </source>
</evidence>
<dbReference type="InterPro" id="IPR008551">
    <property type="entry name" value="TANGO2"/>
</dbReference>
<dbReference type="AlphaFoldDB" id="A0A8T2C3D4"/>
<dbReference type="PANTHER" id="PTHR17985">
    <property type="entry name" value="SER/THR-RICH PROTEIN T10 IN DGCR REGION"/>
    <property type="match status" value="1"/>
</dbReference>
<evidence type="ECO:0000313" key="2">
    <source>
        <dbReference type="Proteomes" id="UP000694240"/>
    </source>
</evidence>
<dbReference type="Pfam" id="PF05742">
    <property type="entry name" value="TANGO2"/>
    <property type="match status" value="1"/>
</dbReference>
<protein>
    <submittedName>
        <fullName evidence="1">Transport and Golgi organization protein 2</fullName>
    </submittedName>
</protein>
<dbReference type="Proteomes" id="UP000694240">
    <property type="component" value="Chromosome 6"/>
</dbReference>
<dbReference type="PANTHER" id="PTHR17985:SF8">
    <property type="entry name" value="TRANSPORT AND GOLGI ORGANIZATION PROTEIN 2 HOMOLOG"/>
    <property type="match status" value="1"/>
</dbReference>
<reference evidence="1 2" key="1">
    <citation type="submission" date="2020-12" db="EMBL/GenBank/DDBJ databases">
        <title>Concerted genomic and epigenomic changes stabilize Arabidopsis allopolyploids.</title>
        <authorList>
            <person name="Chen Z."/>
        </authorList>
    </citation>
    <scope>NUCLEOTIDE SEQUENCE [LARGE SCALE GENOMIC DNA]</scope>
    <source>
        <strain evidence="1">Allo738</strain>
        <tissue evidence="1">Leaf</tissue>
    </source>
</reference>
<proteinExistence type="predicted"/>
<keyword evidence="2" id="KW-1185">Reference proteome</keyword>
<organism evidence="1 2">
    <name type="scientific">Arabidopsis thaliana x Arabidopsis arenosa</name>
    <dbReference type="NCBI Taxonomy" id="1240361"/>
    <lineage>
        <taxon>Eukaryota</taxon>
        <taxon>Viridiplantae</taxon>
        <taxon>Streptophyta</taxon>
        <taxon>Embryophyta</taxon>
        <taxon>Tracheophyta</taxon>
        <taxon>Spermatophyta</taxon>
        <taxon>Magnoliopsida</taxon>
        <taxon>eudicotyledons</taxon>
        <taxon>Gunneridae</taxon>
        <taxon>Pentapetalae</taxon>
        <taxon>rosids</taxon>
        <taxon>malvids</taxon>
        <taxon>Brassicales</taxon>
        <taxon>Brassicaceae</taxon>
        <taxon>Camelineae</taxon>
        <taxon>Arabidopsis</taxon>
    </lineage>
</organism>
<accession>A0A8T2C3D4</accession>
<comment type="caution">
    <text evidence="1">The sequence shown here is derived from an EMBL/GenBank/DDBJ whole genome shotgun (WGS) entry which is preliminary data.</text>
</comment>